<name>A0ABU3SID6_9MICO</name>
<feature type="transmembrane region" description="Helical" evidence="1">
    <location>
        <begin position="144"/>
        <end position="165"/>
    </location>
</feature>
<reference evidence="2 3" key="1">
    <citation type="submission" date="2023-09" db="EMBL/GenBank/DDBJ databases">
        <title>Microbacterium fusihabitans sp. nov., Microbacterium phycihabitans sp. nov., and Microbacterium cervinum sp. nov., isolated from dried seaweeds of beach.</title>
        <authorList>
            <person name="Lee S.D."/>
        </authorList>
    </citation>
    <scope>NUCLEOTIDE SEQUENCE [LARGE SCALE GENOMIC DNA]</scope>
    <source>
        <strain evidence="2 3">KSW2-29</strain>
    </source>
</reference>
<keyword evidence="1" id="KW-0472">Membrane</keyword>
<dbReference type="RefSeq" id="WP_316003343.1">
    <property type="nucleotide sequence ID" value="NZ_JAWDIT010000001.1"/>
</dbReference>
<keyword evidence="1" id="KW-1133">Transmembrane helix</keyword>
<evidence type="ECO:0000313" key="2">
    <source>
        <dbReference type="EMBL" id="MDU0344558.1"/>
    </source>
</evidence>
<proteinExistence type="predicted"/>
<evidence type="ECO:0000256" key="1">
    <source>
        <dbReference type="SAM" id="Phobius"/>
    </source>
</evidence>
<comment type="caution">
    <text evidence="2">The sequence shown here is derived from an EMBL/GenBank/DDBJ whole genome shotgun (WGS) entry which is preliminary data.</text>
</comment>
<protein>
    <submittedName>
        <fullName evidence="2">Uncharacterized protein</fullName>
    </submittedName>
</protein>
<dbReference type="Proteomes" id="UP001261125">
    <property type="component" value="Unassembled WGS sequence"/>
</dbReference>
<dbReference type="EMBL" id="JAWDIT010000001">
    <property type="protein sequence ID" value="MDU0344558.1"/>
    <property type="molecule type" value="Genomic_DNA"/>
</dbReference>
<gene>
    <name evidence="2" type="ORF">RWH44_02465</name>
</gene>
<feature type="transmembrane region" description="Helical" evidence="1">
    <location>
        <begin position="185"/>
        <end position="204"/>
    </location>
</feature>
<evidence type="ECO:0000313" key="3">
    <source>
        <dbReference type="Proteomes" id="UP001261125"/>
    </source>
</evidence>
<organism evidence="2 3">
    <name type="scientific">Microbacterium phycohabitans</name>
    <dbReference type="NCBI Taxonomy" id="3075993"/>
    <lineage>
        <taxon>Bacteria</taxon>
        <taxon>Bacillati</taxon>
        <taxon>Actinomycetota</taxon>
        <taxon>Actinomycetes</taxon>
        <taxon>Micrococcales</taxon>
        <taxon>Microbacteriaceae</taxon>
        <taxon>Microbacterium</taxon>
    </lineage>
</organism>
<keyword evidence="3" id="KW-1185">Reference proteome</keyword>
<keyword evidence="1" id="KW-0812">Transmembrane</keyword>
<sequence>MTAPRPRSLRARLAERRAKEGDGRPLAPFRWWQALSRSQLSLSIPDATGSATEFTVDVHQLGDHADGTVRARLYRDGALASVSRLPARFAVPGGHIEVAVGTVGLRRCHFVPAVGDERQLAPHPRSAEGRRAAFDRDHPRASRVVGILSLAVVIVGAAIAVPQLLATLSQIPLIADSLGSFTSPLTLPPAVNAGVTVVVVLAGVERALRLRSSWLDDLAT</sequence>
<accession>A0ABU3SID6</accession>